<dbReference type="EMBL" id="JAUSTZ010000003">
    <property type="protein sequence ID" value="MDQ0225291.1"/>
    <property type="molecule type" value="Genomic_DNA"/>
</dbReference>
<evidence type="ECO:0000313" key="7">
    <source>
        <dbReference type="EMBL" id="MDQ0225291.1"/>
    </source>
</evidence>
<gene>
    <name evidence="7" type="ORF">J2S02_001635</name>
</gene>
<keyword evidence="8" id="KW-1185">Reference proteome</keyword>
<evidence type="ECO:0000256" key="1">
    <source>
        <dbReference type="ARBA" id="ARBA00022475"/>
    </source>
</evidence>
<comment type="caution">
    <text evidence="7">The sequence shown here is derived from an EMBL/GenBank/DDBJ whole genome shotgun (WGS) entry which is preliminary data.</text>
</comment>
<evidence type="ECO:0000256" key="5">
    <source>
        <dbReference type="ARBA" id="ARBA00023288"/>
    </source>
</evidence>
<keyword evidence="3" id="KW-0472">Membrane</keyword>
<dbReference type="InterPro" id="IPR006059">
    <property type="entry name" value="SBP"/>
</dbReference>
<dbReference type="RefSeq" id="WP_174881916.1">
    <property type="nucleotide sequence ID" value="NZ_CADEPK010000459.1"/>
</dbReference>
<evidence type="ECO:0000313" key="8">
    <source>
        <dbReference type="Proteomes" id="UP001232245"/>
    </source>
</evidence>
<evidence type="ECO:0000256" key="2">
    <source>
        <dbReference type="ARBA" id="ARBA00022729"/>
    </source>
</evidence>
<keyword evidence="2 6" id="KW-0732">Signal</keyword>
<feature type="signal peptide" evidence="6">
    <location>
        <begin position="1"/>
        <end position="21"/>
    </location>
</feature>
<dbReference type="PANTHER" id="PTHR43649:SF33">
    <property type="entry name" value="POLYGALACTURONAN_RHAMNOGALACTURONAN-BINDING PROTEIN YTCQ"/>
    <property type="match status" value="1"/>
</dbReference>
<dbReference type="InterPro" id="IPR050490">
    <property type="entry name" value="Bact_solute-bd_prot1"/>
</dbReference>
<dbReference type="PANTHER" id="PTHR43649">
    <property type="entry name" value="ARABINOSE-BINDING PROTEIN-RELATED"/>
    <property type="match status" value="1"/>
</dbReference>
<feature type="chain" id="PRO_5047218127" evidence="6">
    <location>
        <begin position="22"/>
        <end position="435"/>
    </location>
</feature>
<reference evidence="7 8" key="1">
    <citation type="submission" date="2023-07" db="EMBL/GenBank/DDBJ databases">
        <title>Genomic Encyclopedia of Type Strains, Phase IV (KMG-IV): sequencing the most valuable type-strain genomes for metagenomic binning, comparative biology and taxonomic classification.</title>
        <authorList>
            <person name="Goeker M."/>
        </authorList>
    </citation>
    <scope>NUCLEOTIDE SEQUENCE [LARGE SCALE GENOMIC DNA]</scope>
    <source>
        <strain evidence="7 8">DSM 17723</strain>
    </source>
</reference>
<accession>A0ABT9Z0A0</accession>
<evidence type="ECO:0000256" key="3">
    <source>
        <dbReference type="ARBA" id="ARBA00023136"/>
    </source>
</evidence>
<proteinExistence type="predicted"/>
<dbReference type="Pfam" id="PF01547">
    <property type="entry name" value="SBP_bac_1"/>
    <property type="match status" value="1"/>
</dbReference>
<sequence length="435" mass="48928">MKHLFKVLVFSMMIFSLLVGCSQTDKSSSKGNANGTDGPSGEILVLTNRTDIVDTVFQDYAKKFNEKYPDIKVEFEAITDYEGQVKIRMNSTEYGDVLLIPNEVPVQELGNYFEPLGTIDELSEKYLHVDEDAYEHNVYGIPVVVNAQGIVFNKKVFEDAGISEIPTTPEAFLEALKKVKEETNAIPYYTNYAAGWPLTQWEPNRLSIAGVEDYVNVQMANMDDPFSEGKPHYILYKLMHDIAKEGLIEEDPLTTDWESSKKMLANGEIATMVLGSWAITQIQDIAENPDDIGYMPFPYNHEGKQYSESSGDYKIGINKNSENKEAARAWLDWFINESNYALDNGGISPVIGEELPDTLASFEELGVELLRNAPAQEGQEGWVDAIDNEGEIGLFQPEFKQRIIESAIGNTDESFDDIMKDLNNKWKEARAKVTK</sequence>
<evidence type="ECO:0000256" key="4">
    <source>
        <dbReference type="ARBA" id="ARBA00023139"/>
    </source>
</evidence>
<organism evidence="7 8">
    <name type="scientific">Metabacillus niabensis</name>
    <dbReference type="NCBI Taxonomy" id="324854"/>
    <lineage>
        <taxon>Bacteria</taxon>
        <taxon>Bacillati</taxon>
        <taxon>Bacillota</taxon>
        <taxon>Bacilli</taxon>
        <taxon>Bacillales</taxon>
        <taxon>Bacillaceae</taxon>
        <taxon>Metabacillus</taxon>
    </lineage>
</organism>
<dbReference type="Proteomes" id="UP001232245">
    <property type="component" value="Unassembled WGS sequence"/>
</dbReference>
<keyword evidence="4" id="KW-0564">Palmitate</keyword>
<protein>
    <submittedName>
        <fullName evidence="7">ABC-type glycerol-3-phosphate transport system substrate-binding protein</fullName>
    </submittedName>
</protein>
<evidence type="ECO:0000256" key="6">
    <source>
        <dbReference type="SAM" id="SignalP"/>
    </source>
</evidence>
<keyword evidence="1" id="KW-1003">Cell membrane</keyword>
<keyword evidence="5" id="KW-0449">Lipoprotein</keyword>
<dbReference type="Gene3D" id="3.40.190.10">
    <property type="entry name" value="Periplasmic binding protein-like II"/>
    <property type="match status" value="2"/>
</dbReference>
<dbReference type="SUPFAM" id="SSF53850">
    <property type="entry name" value="Periplasmic binding protein-like II"/>
    <property type="match status" value="1"/>
</dbReference>
<name>A0ABT9Z0A0_9BACI</name>
<dbReference type="PROSITE" id="PS51257">
    <property type="entry name" value="PROKAR_LIPOPROTEIN"/>
    <property type="match status" value="1"/>
</dbReference>